<feature type="compositionally biased region" description="Low complexity" evidence="3">
    <location>
        <begin position="326"/>
        <end position="337"/>
    </location>
</feature>
<protein>
    <submittedName>
        <fullName evidence="5">Dna-directed rna alpha subunit</fullName>
    </submittedName>
</protein>
<dbReference type="RefSeq" id="XP_067925724.1">
    <property type="nucleotide sequence ID" value="XM_068062304.1"/>
</dbReference>
<evidence type="ECO:0000313" key="5">
    <source>
        <dbReference type="EMBL" id="PHJ24050.1"/>
    </source>
</evidence>
<keyword evidence="6" id="KW-1185">Reference proteome</keyword>
<proteinExistence type="predicted"/>
<feature type="region of interest" description="Disordered" evidence="3">
    <location>
        <begin position="600"/>
        <end position="633"/>
    </location>
</feature>
<evidence type="ECO:0000256" key="2">
    <source>
        <dbReference type="ARBA" id="ARBA00023163"/>
    </source>
</evidence>
<evidence type="ECO:0000256" key="1">
    <source>
        <dbReference type="ARBA" id="ARBA00022478"/>
    </source>
</evidence>
<dbReference type="InterPro" id="IPR011262">
    <property type="entry name" value="DNA-dir_RNA_pol_insert"/>
</dbReference>
<keyword evidence="1" id="KW-0240">DNA-directed RNA polymerase</keyword>
<accession>A0A2C6KV52</accession>
<dbReference type="InterPro" id="IPR011263">
    <property type="entry name" value="DNA-dir_RNA_pol_RpoA/D/Rpb3"/>
</dbReference>
<name>A0A2C6KV52_9APIC</name>
<dbReference type="InterPro" id="IPR036603">
    <property type="entry name" value="RBP11-like"/>
</dbReference>
<dbReference type="VEuPathDB" id="ToxoDB:CSUI_002102"/>
<feature type="region of interest" description="Disordered" evidence="3">
    <location>
        <begin position="915"/>
        <end position="998"/>
    </location>
</feature>
<feature type="region of interest" description="Disordered" evidence="3">
    <location>
        <begin position="303"/>
        <end position="337"/>
    </location>
</feature>
<dbReference type="InterPro" id="IPR036643">
    <property type="entry name" value="RNApol_insert_sf"/>
</dbReference>
<gene>
    <name evidence="5" type="ORF">CSUI_002102</name>
</gene>
<dbReference type="Gene3D" id="2.170.120.12">
    <property type="entry name" value="DNA-directed RNA polymerase, insert domain"/>
    <property type="match status" value="1"/>
</dbReference>
<sequence>MQERQLGPPFLFLLFLPSLRPSFWRPLIFWSNVSPLLSPDHDSVFHSDSYPCYLSLVLLFLSSATHRRICKRQATPVTRVSPHLSWAFLSLFLLAACVVTLRKDGSTEKETSVFSRRLLSFPSFLYGAGVRVASYQPVSLAHSSSSSFTLGTFVPSTHSSLFPTLVPDRGDSCHVRSKLSGRVEDSDLSLRPTCFLPAFPSSPAFSYGHSAGTDRRQRSVVSSHFASAVPERPRRLLTSLLEFGVFPSISSRFLRPAPFSVYPASFQSVRTQQAAKQDVESPHGAPSFRTTFLLHTSRQFKYPNAMPPRRVPASSRAVTEREQANSPLRSSDLSRPFSSSNLPDWEADLLAESHFSRANRTVVTEDADLHDLEPTTLYDRGPKTPHVEMHPRELTGAPQSVLSDKERDYFWRHGYFRANSLNETDTWKNWHLLNRGQWQDPGIELIPNITTLRGTEEPPFHRVPLEHWDEARGLSYDLRHYPVYEELFNSTTLDPAIHTPRFNISLPMTFRPSFVPRRDRMGLLYGDARIFDTWPSWHKDFTLRVEEATNVTIIPETGHLYQKFYIGPIPLTTGWTMGSLIKSFGSQRCPGHAVVAIKLHAPPSGDKRKRTKKGFDKASHQPAGRGESGEGGLVQSGMVTQVPRVREDLLEIALNLKGVAFRTLVPRESACVRVKVFGPRLLVAGMINWPPFVQVANPEHFIARVEEGGVLDLEIKVEWGRGCWLADLHGLYREEEGVDSRCFKRRRIWEVDHRDFYPTSCLFGACTMMRIAVHKLMGTRFCQDRQVSTNPTEQLVLEVWSDSSVTPKQIIAFALQDMIAWFVDLRRQLVEDVDWQTEDEDLKASWENIQAWHDARQQQERLGGPPLLVWEDLNKNMTLAEGEKSFAMPELRPPPSPVHPVAWLKRELRRQPYARDGYSEAPPPPSRARKKSSVTARASLDSQQGGNTQQGPCQRRRKDTVVKEEKAASDEETDISKSHEERTDAAGSGPDGEADNSMSLLSAIPGLAHKAHTALEQSGISTLGHLRCHTRKELLGIPNVGPATVNHLASALERFNITLAAG</sequence>
<feature type="compositionally biased region" description="Polar residues" evidence="3">
    <location>
        <begin position="934"/>
        <end position="952"/>
    </location>
</feature>
<reference evidence="5 6" key="1">
    <citation type="journal article" date="2017" name="Int. J. Parasitol.">
        <title>The genome of the protozoan parasite Cystoisospora suis and a reverse vaccinology approach to identify vaccine candidates.</title>
        <authorList>
            <person name="Palmieri N."/>
            <person name="Shrestha A."/>
            <person name="Ruttkowski B."/>
            <person name="Beck T."/>
            <person name="Vogl C."/>
            <person name="Tomley F."/>
            <person name="Blake D.P."/>
            <person name="Joachim A."/>
        </authorList>
    </citation>
    <scope>NUCLEOTIDE SEQUENCE [LARGE SCALE GENOMIC DNA]</scope>
    <source>
        <strain evidence="5 6">Wien I</strain>
    </source>
</reference>
<dbReference type="Proteomes" id="UP000221165">
    <property type="component" value="Unassembled WGS sequence"/>
</dbReference>
<keyword evidence="2" id="KW-0804">Transcription</keyword>
<dbReference type="Gene3D" id="1.10.150.20">
    <property type="entry name" value="5' to 3' exonuclease, C-terminal subdomain"/>
    <property type="match status" value="1"/>
</dbReference>
<dbReference type="SMART" id="SM00662">
    <property type="entry name" value="RPOLD"/>
    <property type="match status" value="1"/>
</dbReference>
<dbReference type="GO" id="GO:0000428">
    <property type="term" value="C:DNA-directed RNA polymerase complex"/>
    <property type="evidence" value="ECO:0007669"/>
    <property type="project" value="UniProtKB-KW"/>
</dbReference>
<dbReference type="GO" id="GO:0003899">
    <property type="term" value="F:DNA-directed RNA polymerase activity"/>
    <property type="evidence" value="ECO:0007669"/>
    <property type="project" value="InterPro"/>
</dbReference>
<dbReference type="Pfam" id="PF01000">
    <property type="entry name" value="RNA_pol_A_bac"/>
    <property type="match status" value="1"/>
</dbReference>
<dbReference type="SUPFAM" id="SSF56553">
    <property type="entry name" value="Insert subdomain of RNA polymerase alpha subunit"/>
    <property type="match status" value="1"/>
</dbReference>
<dbReference type="GeneID" id="94425515"/>
<organism evidence="5 6">
    <name type="scientific">Cystoisospora suis</name>
    <dbReference type="NCBI Taxonomy" id="483139"/>
    <lineage>
        <taxon>Eukaryota</taxon>
        <taxon>Sar</taxon>
        <taxon>Alveolata</taxon>
        <taxon>Apicomplexa</taxon>
        <taxon>Conoidasida</taxon>
        <taxon>Coccidia</taxon>
        <taxon>Eucoccidiorida</taxon>
        <taxon>Eimeriorina</taxon>
        <taxon>Sarcocystidae</taxon>
        <taxon>Cystoisospora</taxon>
    </lineage>
</organism>
<dbReference type="EMBL" id="MIGC01000877">
    <property type="protein sequence ID" value="PHJ24050.1"/>
    <property type="molecule type" value="Genomic_DNA"/>
</dbReference>
<evidence type="ECO:0000313" key="6">
    <source>
        <dbReference type="Proteomes" id="UP000221165"/>
    </source>
</evidence>
<dbReference type="GO" id="GO:0006351">
    <property type="term" value="P:DNA-templated transcription"/>
    <property type="evidence" value="ECO:0007669"/>
    <property type="project" value="InterPro"/>
</dbReference>
<comment type="caution">
    <text evidence="5">The sequence shown here is derived from an EMBL/GenBank/DDBJ whole genome shotgun (WGS) entry which is preliminary data.</text>
</comment>
<evidence type="ECO:0000259" key="4">
    <source>
        <dbReference type="SMART" id="SM00662"/>
    </source>
</evidence>
<dbReference type="AlphaFoldDB" id="A0A2C6KV52"/>
<feature type="compositionally biased region" description="Basic and acidic residues" evidence="3">
    <location>
        <begin position="959"/>
        <end position="984"/>
    </location>
</feature>
<dbReference type="SUPFAM" id="SSF47789">
    <property type="entry name" value="C-terminal domain of RNA polymerase alpha subunit"/>
    <property type="match status" value="1"/>
</dbReference>
<dbReference type="OrthoDB" id="360088at2759"/>
<feature type="domain" description="DNA-directed RNA polymerase RpoA/D/Rpb3-type" evidence="4">
    <location>
        <begin position="630"/>
        <end position="828"/>
    </location>
</feature>
<evidence type="ECO:0000256" key="3">
    <source>
        <dbReference type="SAM" id="MobiDB-lite"/>
    </source>
</evidence>
<dbReference type="SUPFAM" id="SSF55257">
    <property type="entry name" value="RBP11-like subunits of RNA polymerase"/>
    <property type="match status" value="1"/>
</dbReference>
<dbReference type="GO" id="GO:0046983">
    <property type="term" value="F:protein dimerization activity"/>
    <property type="evidence" value="ECO:0007669"/>
    <property type="project" value="InterPro"/>
</dbReference>
<dbReference type="Gene3D" id="3.30.1360.10">
    <property type="entry name" value="RNA polymerase, RBP11-like subunit"/>
    <property type="match status" value="1"/>
</dbReference>